<keyword evidence="2" id="KW-1185">Reference proteome</keyword>
<name>A0A918YTF2_9ACTN</name>
<protein>
    <submittedName>
        <fullName evidence="1">Uncharacterized protein</fullName>
    </submittedName>
</protein>
<reference evidence="1" key="2">
    <citation type="submission" date="2020-09" db="EMBL/GenBank/DDBJ databases">
        <authorList>
            <person name="Sun Q."/>
            <person name="Ohkuma M."/>
        </authorList>
    </citation>
    <scope>NUCLEOTIDE SEQUENCE</scope>
    <source>
        <strain evidence="1">JCM 4714</strain>
    </source>
</reference>
<dbReference type="AlphaFoldDB" id="A0A918YTF2"/>
<accession>A0A918YTF2</accession>
<gene>
    <name evidence="1" type="ORF">GCM10010339_92460</name>
</gene>
<comment type="caution">
    <text evidence="1">The sequence shown here is derived from an EMBL/GenBank/DDBJ whole genome shotgun (WGS) entry which is preliminary data.</text>
</comment>
<evidence type="ECO:0000313" key="1">
    <source>
        <dbReference type="EMBL" id="GHE16001.1"/>
    </source>
</evidence>
<proteinExistence type="predicted"/>
<evidence type="ECO:0000313" key="2">
    <source>
        <dbReference type="Proteomes" id="UP000655443"/>
    </source>
</evidence>
<reference evidence="1" key="1">
    <citation type="journal article" date="2014" name="Int. J. Syst. Evol. Microbiol.">
        <title>Complete genome sequence of Corynebacterium casei LMG S-19264T (=DSM 44701T), isolated from a smear-ripened cheese.</title>
        <authorList>
            <consortium name="US DOE Joint Genome Institute (JGI-PGF)"/>
            <person name="Walter F."/>
            <person name="Albersmeier A."/>
            <person name="Kalinowski J."/>
            <person name="Ruckert C."/>
        </authorList>
    </citation>
    <scope>NUCLEOTIDE SEQUENCE</scope>
    <source>
        <strain evidence="1">JCM 4714</strain>
    </source>
</reference>
<dbReference type="EMBL" id="BMVG01000073">
    <property type="protein sequence ID" value="GHE16001.1"/>
    <property type="molecule type" value="Genomic_DNA"/>
</dbReference>
<organism evidence="1 2">
    <name type="scientific">Streptomyces alanosinicus</name>
    <dbReference type="NCBI Taxonomy" id="68171"/>
    <lineage>
        <taxon>Bacteria</taxon>
        <taxon>Bacillati</taxon>
        <taxon>Actinomycetota</taxon>
        <taxon>Actinomycetes</taxon>
        <taxon>Kitasatosporales</taxon>
        <taxon>Streptomycetaceae</taxon>
        <taxon>Streptomyces</taxon>
    </lineage>
</organism>
<dbReference type="Proteomes" id="UP000655443">
    <property type="component" value="Unassembled WGS sequence"/>
</dbReference>
<sequence length="91" mass="9560">MAVPALGGLALQREPGMSLFGFWLESAAIRAGPGRTAQAQVRGSSQCSVSRASLIGACVHQFAHYHACRTPDLSLLRASDLQVTDAHEAPS</sequence>